<dbReference type="PANTHER" id="PTHR45763">
    <property type="entry name" value="HYDROLASE, ALPHA/BETA FOLD FAMILY PROTEIN, EXPRESSED-RELATED"/>
    <property type="match status" value="1"/>
</dbReference>
<sequence>MKRAITQSLFRIAKPTLNTFVPRYRPISTAVGKTIRLPDGRHLGYHEFGEPAGIPLIYIHGTPDSGLTLSGFEDRLAKRLGVRWIASDRPGIGLSTFYQHRKVLDYPADMKALIQHLDLEKYSIIGTSGGTGYTLACAQAFPRNELLGVGVCAGVGPWEAGQQGQSETIQKLMMIWKDQNQEFVKYLESIFLAAAQDPDPGKMKAVWSEQLKGFAPEDRKVLETPSAFQSAVKVFRQVYSQGGAGHGLEMKLNTEYWGFKVEDINYEGIRLWYGSADENTSPEMGRYMAERLPKAVYKELNKTEDKQDAVDTVQQPVPVQPIPAHPKQNNKRKSTVADPNPRVTKKPQKTSKAVTAVSKTKKNANKSSNAPQVDRLSNLPPEIFSMVMNKIDHDNAALNKLSRTCKKYHELVTPQLYKRIAVAAMFHAHIPKLIRTLEPHLSIQQRKQLKKEGTYRGQKELYPKNLGPKEKPPCADHVRQFVFGAVGAGKKHDYIAYRYAEETLKNITNVEVVEALCVNESIAESIASLEKLQALSLRIQYQDFQPLHKVKNLKHLALNSYSSTIIADSLLFNSRSTLRSVELQISHFSFLNHWPRQIEEAREDTAQKHYFTSLKSLNISNHDRFDHDTTQSLIKAVDFLSLRELLLSNVQSDRGFLFHQLAELFATASTTGSGVHLRSLTIGMSVPGYGVTESEKQEVTAAKCDFLSSFDTLKTLDLYDYGQYKLEITENPGLPDMVAQAILRHKELEKLSISYNGVTCGYQLPYLKPATIGTLIDNLPLLREIDIAPEEHDLDEVGNALSRGSNLESITFSCTSSWANGIRSDDPTKPLLFAVLKGFLSRQDPNNGGSTRWEDICKLKRITVNCQTYEVASKFGKGGKGISKPEKFTLPSDPKRFVLFRDITGLGPRWIHVGFDPTLSWVEKVSKDLD</sequence>
<evidence type="ECO:0000259" key="2">
    <source>
        <dbReference type="PROSITE" id="PS50181"/>
    </source>
</evidence>
<accession>A0A395SGV2</accession>
<dbReference type="InterPro" id="IPR001810">
    <property type="entry name" value="F-box_dom"/>
</dbReference>
<reference evidence="3 4" key="1">
    <citation type="journal article" date="2018" name="PLoS Pathog.">
        <title>Evolution of structural diversity of trichothecenes, a family of toxins produced by plant pathogenic and entomopathogenic fungi.</title>
        <authorList>
            <person name="Proctor R.H."/>
            <person name="McCormick S.P."/>
            <person name="Kim H.S."/>
            <person name="Cardoza R.E."/>
            <person name="Stanley A.M."/>
            <person name="Lindo L."/>
            <person name="Kelly A."/>
            <person name="Brown D.W."/>
            <person name="Lee T."/>
            <person name="Vaughan M.M."/>
            <person name="Alexander N.J."/>
            <person name="Busman M."/>
            <person name="Gutierrez S."/>
        </authorList>
    </citation>
    <scope>NUCLEOTIDE SEQUENCE [LARGE SCALE GENOMIC DNA]</scope>
    <source>
        <strain evidence="3 4">NRRL 20695</strain>
    </source>
</reference>
<dbReference type="STRING" id="694270.A0A395SGV2"/>
<dbReference type="PROSITE" id="PS50181">
    <property type="entry name" value="FBOX"/>
    <property type="match status" value="1"/>
</dbReference>
<evidence type="ECO:0000256" key="1">
    <source>
        <dbReference type="SAM" id="MobiDB-lite"/>
    </source>
</evidence>
<dbReference type="InterPro" id="IPR032675">
    <property type="entry name" value="LRR_dom_sf"/>
</dbReference>
<gene>
    <name evidence="3" type="ORF">FLONG3_6998</name>
</gene>
<dbReference type="PANTHER" id="PTHR45763:SF46">
    <property type="entry name" value="AB HYDROLASE-1 DOMAIN-CONTAINING PROTEIN"/>
    <property type="match status" value="1"/>
</dbReference>
<dbReference type="SUPFAM" id="SSF52047">
    <property type="entry name" value="RNI-like"/>
    <property type="match status" value="1"/>
</dbReference>
<organism evidence="3 4">
    <name type="scientific">Fusarium longipes</name>
    <dbReference type="NCBI Taxonomy" id="694270"/>
    <lineage>
        <taxon>Eukaryota</taxon>
        <taxon>Fungi</taxon>
        <taxon>Dikarya</taxon>
        <taxon>Ascomycota</taxon>
        <taxon>Pezizomycotina</taxon>
        <taxon>Sordariomycetes</taxon>
        <taxon>Hypocreomycetidae</taxon>
        <taxon>Hypocreales</taxon>
        <taxon>Nectriaceae</taxon>
        <taxon>Fusarium</taxon>
    </lineage>
</organism>
<feature type="domain" description="F-box" evidence="2">
    <location>
        <begin position="373"/>
        <end position="420"/>
    </location>
</feature>
<evidence type="ECO:0000313" key="3">
    <source>
        <dbReference type="EMBL" id="RGP71694.1"/>
    </source>
</evidence>
<keyword evidence="4" id="KW-1185">Reference proteome</keyword>
<dbReference type="CDD" id="cd09917">
    <property type="entry name" value="F-box_SF"/>
    <property type="match status" value="1"/>
</dbReference>
<proteinExistence type="predicted"/>
<name>A0A395SGV2_9HYPO</name>
<comment type="caution">
    <text evidence="3">The sequence shown here is derived from an EMBL/GenBank/DDBJ whole genome shotgun (WGS) entry which is preliminary data.</text>
</comment>
<feature type="region of interest" description="Disordered" evidence="1">
    <location>
        <begin position="303"/>
        <end position="376"/>
    </location>
</feature>
<dbReference type="Gene3D" id="3.80.10.10">
    <property type="entry name" value="Ribonuclease Inhibitor"/>
    <property type="match status" value="1"/>
</dbReference>
<dbReference type="SUPFAM" id="SSF81383">
    <property type="entry name" value="F-box domain"/>
    <property type="match status" value="1"/>
</dbReference>
<evidence type="ECO:0000313" key="4">
    <source>
        <dbReference type="Proteomes" id="UP000266234"/>
    </source>
</evidence>
<dbReference type="AlphaFoldDB" id="A0A395SGV2"/>
<dbReference type="Proteomes" id="UP000266234">
    <property type="component" value="Unassembled WGS sequence"/>
</dbReference>
<dbReference type="InterPro" id="IPR029058">
    <property type="entry name" value="AB_hydrolase_fold"/>
</dbReference>
<protein>
    <submittedName>
        <fullName evidence="3">Proline iminopeptidase</fullName>
    </submittedName>
</protein>
<dbReference type="EMBL" id="PXOG01000155">
    <property type="protein sequence ID" value="RGP71694.1"/>
    <property type="molecule type" value="Genomic_DNA"/>
</dbReference>
<dbReference type="OrthoDB" id="5311681at2759"/>
<dbReference type="SUPFAM" id="SSF53474">
    <property type="entry name" value="alpha/beta-Hydrolases"/>
    <property type="match status" value="1"/>
</dbReference>
<dbReference type="InterPro" id="IPR036047">
    <property type="entry name" value="F-box-like_dom_sf"/>
</dbReference>
<dbReference type="Gene3D" id="3.40.50.1820">
    <property type="entry name" value="alpha/beta hydrolase"/>
    <property type="match status" value="1"/>
</dbReference>